<reference evidence="1" key="2">
    <citation type="journal article" date="2015" name="Fish Shellfish Immunol.">
        <title>Early steps in the European eel (Anguilla anguilla)-Vibrio vulnificus interaction in the gills: Role of the RtxA13 toxin.</title>
        <authorList>
            <person name="Callol A."/>
            <person name="Pajuelo D."/>
            <person name="Ebbesson L."/>
            <person name="Teles M."/>
            <person name="MacKenzie S."/>
            <person name="Amaro C."/>
        </authorList>
    </citation>
    <scope>NUCLEOTIDE SEQUENCE</scope>
</reference>
<organism evidence="1">
    <name type="scientific">Anguilla anguilla</name>
    <name type="common">European freshwater eel</name>
    <name type="synonym">Muraena anguilla</name>
    <dbReference type="NCBI Taxonomy" id="7936"/>
    <lineage>
        <taxon>Eukaryota</taxon>
        <taxon>Metazoa</taxon>
        <taxon>Chordata</taxon>
        <taxon>Craniata</taxon>
        <taxon>Vertebrata</taxon>
        <taxon>Euteleostomi</taxon>
        <taxon>Actinopterygii</taxon>
        <taxon>Neopterygii</taxon>
        <taxon>Teleostei</taxon>
        <taxon>Anguilliformes</taxon>
        <taxon>Anguillidae</taxon>
        <taxon>Anguilla</taxon>
    </lineage>
</organism>
<dbReference type="EMBL" id="GBXM01023129">
    <property type="protein sequence ID" value="JAH85448.1"/>
    <property type="molecule type" value="Transcribed_RNA"/>
</dbReference>
<dbReference type="AlphaFoldDB" id="A0A0E9W7J3"/>
<name>A0A0E9W7J3_ANGAN</name>
<evidence type="ECO:0000313" key="1">
    <source>
        <dbReference type="EMBL" id="JAH85448.1"/>
    </source>
</evidence>
<reference evidence="1" key="1">
    <citation type="submission" date="2014-11" db="EMBL/GenBank/DDBJ databases">
        <authorList>
            <person name="Amaro Gonzalez C."/>
        </authorList>
    </citation>
    <scope>NUCLEOTIDE SEQUENCE</scope>
</reference>
<protein>
    <submittedName>
        <fullName evidence="1">Uncharacterized protein</fullName>
    </submittedName>
</protein>
<proteinExistence type="predicted"/>
<sequence length="59" mass="6737">MLMTSPRRTRRLLRTTLFMRTFSSEQVSSESTMHTVSLLFFPFISTVSPLKSCSSSIFA</sequence>
<accession>A0A0E9W7J3</accession>